<proteinExistence type="predicted"/>
<evidence type="ECO:0000313" key="3">
    <source>
        <dbReference type="EMBL" id="GGF90605.1"/>
    </source>
</evidence>
<dbReference type="Proteomes" id="UP000605253">
    <property type="component" value="Unassembled WGS sequence"/>
</dbReference>
<dbReference type="AlphaFoldDB" id="A0A917CKA0"/>
<dbReference type="Pfam" id="PF22150">
    <property type="entry name" value="Tt1218-like"/>
    <property type="match status" value="1"/>
</dbReference>
<comment type="caution">
    <text evidence="3">The sequence shown here is derived from an EMBL/GenBank/DDBJ whole genome shotgun (WGS) entry which is preliminary data.</text>
</comment>
<keyword evidence="4" id="KW-1185">Reference proteome</keyword>
<dbReference type="NCBIfam" id="TIGR02532">
    <property type="entry name" value="IV_pilin_GFxxxE"/>
    <property type="match status" value="1"/>
</dbReference>
<dbReference type="RefSeq" id="WP_188364558.1">
    <property type="nucleotide sequence ID" value="NZ_BAABJF010000017.1"/>
</dbReference>
<dbReference type="EMBL" id="BMEO01000003">
    <property type="protein sequence ID" value="GGF90605.1"/>
    <property type="molecule type" value="Genomic_DNA"/>
</dbReference>
<organism evidence="3 4">
    <name type="scientific">Marinicella pacifica</name>
    <dbReference type="NCBI Taxonomy" id="1171543"/>
    <lineage>
        <taxon>Bacteria</taxon>
        <taxon>Pseudomonadati</taxon>
        <taxon>Pseudomonadota</taxon>
        <taxon>Gammaproteobacteria</taxon>
        <taxon>Lysobacterales</taxon>
        <taxon>Marinicellaceae</taxon>
        <taxon>Marinicella</taxon>
    </lineage>
</organism>
<dbReference type="InterPro" id="IPR012902">
    <property type="entry name" value="N_methyl_site"/>
</dbReference>
<keyword evidence="1" id="KW-0472">Membrane</keyword>
<dbReference type="InterPro" id="IPR054402">
    <property type="entry name" value="Tt1218-like_dom"/>
</dbReference>
<evidence type="ECO:0000256" key="1">
    <source>
        <dbReference type="SAM" id="Phobius"/>
    </source>
</evidence>
<accession>A0A917CKA0</accession>
<name>A0A917CKA0_9GAMM</name>
<keyword evidence="1" id="KW-0812">Transmembrane</keyword>
<dbReference type="Pfam" id="PF07963">
    <property type="entry name" value="N_methyl"/>
    <property type="match status" value="1"/>
</dbReference>
<evidence type="ECO:0000259" key="2">
    <source>
        <dbReference type="Pfam" id="PF22150"/>
    </source>
</evidence>
<reference evidence="3" key="2">
    <citation type="submission" date="2020-09" db="EMBL/GenBank/DDBJ databases">
        <authorList>
            <person name="Sun Q."/>
            <person name="Zhou Y."/>
        </authorList>
    </citation>
    <scope>NUCLEOTIDE SEQUENCE</scope>
    <source>
        <strain evidence="3">CGMCC 1.12181</strain>
    </source>
</reference>
<evidence type="ECO:0000313" key="4">
    <source>
        <dbReference type="Proteomes" id="UP000605253"/>
    </source>
</evidence>
<feature type="domain" description="Type IV pilin Tt1218-like" evidence="2">
    <location>
        <begin position="34"/>
        <end position="97"/>
    </location>
</feature>
<gene>
    <name evidence="3" type="ORF">GCM10011365_09660</name>
</gene>
<dbReference type="InterPro" id="IPR013362">
    <property type="entry name" value="Pilus_4_PilV"/>
</dbReference>
<reference evidence="3" key="1">
    <citation type="journal article" date="2014" name="Int. J. Syst. Evol. Microbiol.">
        <title>Complete genome sequence of Corynebacterium casei LMG S-19264T (=DSM 44701T), isolated from a smear-ripened cheese.</title>
        <authorList>
            <consortium name="US DOE Joint Genome Institute (JGI-PGF)"/>
            <person name="Walter F."/>
            <person name="Albersmeier A."/>
            <person name="Kalinowski J."/>
            <person name="Ruckert C."/>
        </authorList>
    </citation>
    <scope>NUCLEOTIDE SEQUENCE</scope>
    <source>
        <strain evidence="3">CGMCC 1.12181</strain>
    </source>
</reference>
<keyword evidence="1" id="KW-1133">Transmembrane helix</keyword>
<sequence length="172" mass="18559">MKNKDDGFTLLEVLIAIVVFSFGLLGIAGMMTISVRNNHNGYLRSQANFLAENMLDRMRANPNGLWNSFYAGTATPGATACDLATPCNYQQLAQYDMQQWARSLQLALPSGQGTINCVINGTVPAISSAVTPPSIWAPGAPYNGVCTIQVTWNEANRDSASDLQTMELIAQP</sequence>
<feature type="transmembrane region" description="Helical" evidence="1">
    <location>
        <begin position="13"/>
        <end position="35"/>
    </location>
</feature>
<dbReference type="NCBIfam" id="TIGR02523">
    <property type="entry name" value="type_IV_pilV"/>
    <property type="match status" value="1"/>
</dbReference>
<protein>
    <submittedName>
        <fullName evidence="3">Type IV pilus modification protein PilV</fullName>
    </submittedName>
</protein>